<accession>A0A968KW79</accession>
<keyword evidence="1" id="KW-0812">Transmembrane</keyword>
<evidence type="ECO:0000313" key="3">
    <source>
        <dbReference type="Proteomes" id="UP000778951"/>
    </source>
</evidence>
<protein>
    <submittedName>
        <fullName evidence="2">Uncharacterized protein</fullName>
    </submittedName>
</protein>
<keyword evidence="1" id="KW-1133">Transmembrane helix</keyword>
<reference evidence="2" key="1">
    <citation type="submission" date="2020-03" db="EMBL/GenBank/DDBJ databases">
        <title>Spirochaetal bacteria isolated from arthropods constitute a novel genus Entomospira genus novum within the order Spirochaetales.</title>
        <authorList>
            <person name="Grana-Miraglia L."/>
            <person name="Sikutova S."/>
            <person name="Fingerle V."/>
            <person name="Sing A."/>
            <person name="Castillo-Ramirez S."/>
            <person name="Margos G."/>
            <person name="Rudolf I."/>
        </authorList>
    </citation>
    <scope>NUCLEOTIDE SEQUENCE</scope>
    <source>
        <strain evidence="2">BR149</strain>
    </source>
</reference>
<dbReference type="RefSeq" id="WP_167696021.1">
    <property type="nucleotide sequence ID" value="NZ_CP118181.1"/>
</dbReference>
<proteinExistence type="predicted"/>
<feature type="transmembrane region" description="Helical" evidence="1">
    <location>
        <begin position="12"/>
        <end position="32"/>
    </location>
</feature>
<comment type="caution">
    <text evidence="2">The sequence shown here is derived from an EMBL/GenBank/DDBJ whole genome shotgun (WGS) entry which is preliminary data.</text>
</comment>
<dbReference type="AlphaFoldDB" id="A0A968KW79"/>
<keyword evidence="1" id="KW-0472">Membrane</keyword>
<gene>
    <name evidence="2" type="ORF">HCT48_07005</name>
</gene>
<dbReference type="EMBL" id="JAATLM010000001">
    <property type="protein sequence ID" value="NIZ69953.1"/>
    <property type="molecule type" value="Genomic_DNA"/>
</dbReference>
<name>A0A968KW79_9SPIO</name>
<organism evidence="2 3">
    <name type="scientific">Entomospira culicis</name>
    <dbReference type="NCBI Taxonomy" id="2719989"/>
    <lineage>
        <taxon>Bacteria</taxon>
        <taxon>Pseudomonadati</taxon>
        <taxon>Spirochaetota</taxon>
        <taxon>Spirochaetia</taxon>
        <taxon>Spirochaetales</taxon>
        <taxon>Spirochaetaceae</taxon>
        <taxon>Entomospira</taxon>
    </lineage>
</organism>
<evidence type="ECO:0000256" key="1">
    <source>
        <dbReference type="SAM" id="Phobius"/>
    </source>
</evidence>
<evidence type="ECO:0000313" key="2">
    <source>
        <dbReference type="EMBL" id="NIZ69953.1"/>
    </source>
</evidence>
<sequence>MELVRDLFVKYFVILFMLVGLLNVLFFYLPFFKKIRDLKQRYNLPTEKNNGTGRSSFFTSEATKELASRNLDFAHELSNLKRRYYINTAMMLIILVPLMIINVLLQS</sequence>
<dbReference type="Proteomes" id="UP000778951">
    <property type="component" value="Unassembled WGS sequence"/>
</dbReference>
<feature type="transmembrane region" description="Helical" evidence="1">
    <location>
        <begin position="84"/>
        <end position="105"/>
    </location>
</feature>
<keyword evidence="3" id="KW-1185">Reference proteome</keyword>